<reference evidence="8" key="2">
    <citation type="journal article" date="2023" name="Plants (Basel)">
        <title>Annotation of the Turnera subulata (Passifloraceae) Draft Genome Reveals the S-Locus Evolved after the Divergence of Turneroideae from Passifloroideae in a Stepwise Manner.</title>
        <authorList>
            <person name="Henning P.M."/>
            <person name="Roalson E.H."/>
            <person name="Mir W."/>
            <person name="McCubbin A.G."/>
            <person name="Shore J.S."/>
        </authorList>
    </citation>
    <scope>NUCLEOTIDE SEQUENCE</scope>
    <source>
        <strain evidence="8">F60SS</strain>
    </source>
</reference>
<dbReference type="AlphaFoldDB" id="A0A9Q0G626"/>
<evidence type="ECO:0000256" key="1">
    <source>
        <dbReference type="ARBA" id="ARBA00023054"/>
    </source>
</evidence>
<feature type="coiled-coil region" evidence="3">
    <location>
        <begin position="326"/>
        <end position="424"/>
    </location>
</feature>
<evidence type="ECO:0000256" key="4">
    <source>
        <dbReference type="SAM" id="MobiDB-lite"/>
    </source>
</evidence>
<evidence type="ECO:0000256" key="3">
    <source>
        <dbReference type="SAM" id="Coils"/>
    </source>
</evidence>
<feature type="domain" description="XS" evidence="5">
    <location>
        <begin position="182"/>
        <end position="293"/>
    </location>
</feature>
<dbReference type="OrthoDB" id="1892195at2759"/>
<dbReference type="Gene3D" id="3.30.70.2890">
    <property type="entry name" value="XS domain"/>
    <property type="match status" value="1"/>
</dbReference>
<evidence type="ECO:0000313" key="8">
    <source>
        <dbReference type="EMBL" id="KAJ4844090.1"/>
    </source>
</evidence>
<dbReference type="Pfam" id="PF03468">
    <property type="entry name" value="XS"/>
    <property type="match status" value="1"/>
</dbReference>
<feature type="compositionally biased region" description="Basic and acidic residues" evidence="4">
    <location>
        <begin position="108"/>
        <end position="162"/>
    </location>
</feature>
<evidence type="ECO:0000256" key="2">
    <source>
        <dbReference type="ARBA" id="ARBA00023158"/>
    </source>
</evidence>
<dbReference type="Pfam" id="PF03469">
    <property type="entry name" value="XH"/>
    <property type="match status" value="1"/>
</dbReference>
<feature type="region of interest" description="Disordered" evidence="4">
    <location>
        <begin position="108"/>
        <end position="168"/>
    </location>
</feature>
<dbReference type="InterPro" id="IPR005380">
    <property type="entry name" value="XS_domain"/>
</dbReference>
<dbReference type="Pfam" id="PF03470">
    <property type="entry name" value="zf-XS"/>
    <property type="match status" value="1"/>
</dbReference>
<name>A0A9Q0G626_9ROSI</name>
<proteinExistence type="predicted"/>
<gene>
    <name evidence="8" type="ORF">Tsubulata_027520</name>
</gene>
<dbReference type="CDD" id="cd12266">
    <property type="entry name" value="RRM_like_XS"/>
    <property type="match status" value="1"/>
</dbReference>
<feature type="domain" description="Factor of DNA methylation 1-5/IDN2" evidence="6">
    <location>
        <begin position="565"/>
        <end position="704"/>
    </location>
</feature>
<comment type="caution">
    <text evidence="8">The sequence shown here is derived from an EMBL/GenBank/DDBJ whole genome shotgun (WGS) entry which is preliminary data.</text>
</comment>
<evidence type="ECO:0000259" key="6">
    <source>
        <dbReference type="Pfam" id="PF03469"/>
    </source>
</evidence>
<keyword evidence="9" id="KW-1185">Reference proteome</keyword>
<dbReference type="InterPro" id="IPR045177">
    <property type="entry name" value="FDM1-5/IDN2"/>
</dbReference>
<feature type="coiled-coil region" evidence="3">
    <location>
        <begin position="450"/>
        <end position="536"/>
    </location>
</feature>
<sequence>MCFSGLKMPRGYDSDISESEFDDYEDRKYNELKRGTIEVRISRSVYYRCPFCSWKREYDVKELLQHASRLSGGSHRNSSRREKARHIALERYVRRYLDVPKWSEKAAKEESPAKRARYKDPSTLHTEDKSEHAFKTDSSSEGKYPIKNEQEKSVSTSNRKDSSGLASTTESSLVRAPCSYGEQEFVWPCMGIVTNIPTQWKEGRRVGESGSKLRDELMTKGFAPVRVHPLWNRSGHSGSAIVEFKKDWPGFEDALFFNKHFEEQRCGKRHYYEQRRLPEDKLFGWMATSDDYNAKSIIGDYLRKNGDLKTASDKKKEDDLKDIRLRENLQGTLEMKKKRIEEMESKYMQTNADLSRVLNEKETMVETYNNEIKKMQQEERCHFEKISFEHEKSRRELQAKLENLEQVEKELQQREVHNESARMKIRLEKKMIENATLEQKKADDSVLKLAEQQKKEQGELRKKIIELERKLDEKQALELEIERLNGTLQVMKHMDEEEDLEMKKKMDALQEQMKEKQDQLADLEELNQTLVVKERKSNDEVQDARKEVISYLRENTTARSLIGVKRMGALDSKPFLKEAKRKFQPGEADEKALELCSQWEEYLRDPSWHPFKVVTDGDGNSKVCFLFFLWYIIDEEDEKIKELKSEYGDEVCNAVMTALRELSEYNGSGRYIVPELWNLREDRKATLKEGAEYILRQWKTHKRKRA</sequence>
<dbReference type="InterPro" id="IPR038588">
    <property type="entry name" value="XS_domain_sf"/>
</dbReference>
<dbReference type="GO" id="GO:0080188">
    <property type="term" value="P:gene silencing by siRNA-directed DNA methylation"/>
    <property type="evidence" value="ECO:0007669"/>
    <property type="project" value="InterPro"/>
</dbReference>
<dbReference type="PANTHER" id="PTHR21596">
    <property type="entry name" value="RIBONUCLEASE P SUBUNIT P38"/>
    <property type="match status" value="1"/>
</dbReference>
<keyword evidence="1 3" id="KW-0175">Coiled coil</keyword>
<dbReference type="InterPro" id="IPR005379">
    <property type="entry name" value="FDM1-5/IDN2_XH"/>
</dbReference>
<evidence type="ECO:0000259" key="7">
    <source>
        <dbReference type="Pfam" id="PF03470"/>
    </source>
</evidence>
<feature type="domain" description="Zinc finger-XS" evidence="7">
    <location>
        <begin position="49"/>
        <end position="89"/>
    </location>
</feature>
<protein>
    <recommendedName>
        <fullName evidence="10">Factor of DNA methylation 1-5/IDN2 domain-containing protein</fullName>
    </recommendedName>
</protein>
<dbReference type="EMBL" id="JAKUCV010002057">
    <property type="protein sequence ID" value="KAJ4844090.1"/>
    <property type="molecule type" value="Genomic_DNA"/>
</dbReference>
<dbReference type="InterPro" id="IPR005381">
    <property type="entry name" value="Znf-XS_domain"/>
</dbReference>
<dbReference type="Proteomes" id="UP001141552">
    <property type="component" value="Unassembled WGS sequence"/>
</dbReference>
<organism evidence="8 9">
    <name type="scientific">Turnera subulata</name>
    <dbReference type="NCBI Taxonomy" id="218843"/>
    <lineage>
        <taxon>Eukaryota</taxon>
        <taxon>Viridiplantae</taxon>
        <taxon>Streptophyta</taxon>
        <taxon>Embryophyta</taxon>
        <taxon>Tracheophyta</taxon>
        <taxon>Spermatophyta</taxon>
        <taxon>Magnoliopsida</taxon>
        <taxon>eudicotyledons</taxon>
        <taxon>Gunneridae</taxon>
        <taxon>Pentapetalae</taxon>
        <taxon>rosids</taxon>
        <taxon>fabids</taxon>
        <taxon>Malpighiales</taxon>
        <taxon>Passifloraceae</taxon>
        <taxon>Turnera</taxon>
    </lineage>
</organism>
<accession>A0A9Q0G626</accession>
<keyword evidence="2" id="KW-0943">RNA-mediated gene silencing</keyword>
<dbReference type="PANTHER" id="PTHR21596:SF23">
    <property type="entry name" value="FACTOR OF DNA METHYLATION 4"/>
    <property type="match status" value="1"/>
</dbReference>
<evidence type="ECO:0008006" key="10">
    <source>
        <dbReference type="Google" id="ProtNLM"/>
    </source>
</evidence>
<evidence type="ECO:0000259" key="5">
    <source>
        <dbReference type="Pfam" id="PF03468"/>
    </source>
</evidence>
<reference evidence="8" key="1">
    <citation type="submission" date="2022-02" db="EMBL/GenBank/DDBJ databases">
        <authorList>
            <person name="Henning P.M."/>
            <person name="McCubbin A.G."/>
            <person name="Shore J.S."/>
        </authorList>
    </citation>
    <scope>NUCLEOTIDE SEQUENCE</scope>
    <source>
        <strain evidence="8">F60SS</strain>
        <tissue evidence="8">Leaves</tissue>
    </source>
</reference>
<evidence type="ECO:0000313" key="9">
    <source>
        <dbReference type="Proteomes" id="UP001141552"/>
    </source>
</evidence>